<comment type="similarity">
    <text evidence="3">Belongs to the ABC transporter superfamily.</text>
</comment>
<dbReference type="PROSITE" id="PS00211">
    <property type="entry name" value="ABC_TRANSPORTER_1"/>
    <property type="match status" value="1"/>
</dbReference>
<evidence type="ECO:0000256" key="11">
    <source>
        <dbReference type="ARBA" id="ARBA00023136"/>
    </source>
</evidence>
<evidence type="ECO:0000256" key="2">
    <source>
        <dbReference type="ARBA" id="ARBA00004417"/>
    </source>
</evidence>
<dbReference type="PANTHER" id="PTHR43166:SF30">
    <property type="entry name" value="METHIONINE IMPORT ATP-BINDING PROTEIN METN"/>
    <property type="match status" value="1"/>
</dbReference>
<dbReference type="PROSITE" id="PS50893">
    <property type="entry name" value="ABC_TRANSPORTER_2"/>
    <property type="match status" value="1"/>
</dbReference>
<evidence type="ECO:0000259" key="12">
    <source>
        <dbReference type="PROSITE" id="PS50893"/>
    </source>
</evidence>
<dbReference type="FunFam" id="3.40.50.300:FF:000056">
    <property type="entry name" value="Cell division ATP-binding protein FtsE"/>
    <property type="match status" value="1"/>
</dbReference>
<dbReference type="AlphaFoldDB" id="A0A1C4A9C8"/>
<dbReference type="InterPro" id="IPR003593">
    <property type="entry name" value="AAA+_ATPase"/>
</dbReference>
<dbReference type="GO" id="GO:0006865">
    <property type="term" value="P:amino acid transport"/>
    <property type="evidence" value="ECO:0007669"/>
    <property type="project" value="UniProtKB-KW"/>
</dbReference>
<keyword evidence="7" id="KW-0547">Nucleotide-binding</keyword>
<keyword evidence="10" id="KW-0029">Amino-acid transport</keyword>
<dbReference type="InterPro" id="IPR050086">
    <property type="entry name" value="MetN_ABC_transporter-like"/>
</dbReference>
<dbReference type="GO" id="GO:0016887">
    <property type="term" value="F:ATP hydrolysis activity"/>
    <property type="evidence" value="ECO:0007669"/>
    <property type="project" value="InterPro"/>
</dbReference>
<sequence>MIKFEHVSKQYERNGVTTQALNDINLTISKGDIYGIIGYSGAGKSTLVRLINFLEKPTQGNVIIQNKVLNQLSSTELRQTRQKIGMIFQHFNLLESKTVFENIAIPLILIKKDKHSIKQKVYELLEFVGLSDKANSYPKELSGGQKQRIGIARALANDPDILLCDEATSALDPQTTQAILDLIKKINEKYKITVVLITHEMHVIEQICHKVAVMEKGKIIEQGNVLEVFGQPKHQTTQNFVSSVINNQIPNGVVENLLEIEGKKDNIKLFKLEFLGRSASEPVMNSLILQQKVIVNILFAHMSEIEKTVLGSMFVQLKGNDSNIKQSVHYLRERGVQVTEIKHWEMSKNGNI</sequence>
<dbReference type="InterPro" id="IPR045865">
    <property type="entry name" value="ACT-like_dom_sf"/>
</dbReference>
<evidence type="ECO:0000256" key="6">
    <source>
        <dbReference type="ARBA" id="ARBA00022475"/>
    </source>
</evidence>
<keyword evidence="11" id="KW-0472">Membrane</keyword>
<comment type="subcellular location">
    <subcellularLocation>
        <location evidence="2">Cell inner membrane</location>
        <topology evidence="2">Peripheral membrane protein</topology>
    </subcellularLocation>
</comment>
<dbReference type="InterPro" id="IPR018449">
    <property type="entry name" value="NIL_domain"/>
</dbReference>
<evidence type="ECO:0000256" key="7">
    <source>
        <dbReference type="ARBA" id="ARBA00022741"/>
    </source>
</evidence>
<evidence type="ECO:0000256" key="5">
    <source>
        <dbReference type="ARBA" id="ARBA00022448"/>
    </source>
</evidence>
<dbReference type="Gene3D" id="3.30.70.260">
    <property type="match status" value="1"/>
</dbReference>
<dbReference type="SMART" id="SM00930">
    <property type="entry name" value="NIL"/>
    <property type="match status" value="1"/>
</dbReference>
<reference evidence="14" key="1">
    <citation type="submission" date="2016-08" db="EMBL/GenBank/DDBJ databases">
        <authorList>
            <person name="Varghese N."/>
            <person name="Submissions Spin"/>
        </authorList>
    </citation>
    <scope>NUCLEOTIDE SEQUENCE [LARGE SCALE GENOMIC DNA]</scope>
    <source>
        <strain evidence="14">R-53144</strain>
    </source>
</reference>
<dbReference type="InterPro" id="IPR003439">
    <property type="entry name" value="ABC_transporter-like_ATP-bd"/>
</dbReference>
<name>A0A1C4A9C8_9GAMM</name>
<evidence type="ECO:0000256" key="4">
    <source>
        <dbReference type="ARBA" id="ARBA00020019"/>
    </source>
</evidence>
<evidence type="ECO:0000256" key="8">
    <source>
        <dbReference type="ARBA" id="ARBA00022840"/>
    </source>
</evidence>
<dbReference type="Gene3D" id="3.40.50.300">
    <property type="entry name" value="P-loop containing nucleotide triphosphate hydrolases"/>
    <property type="match status" value="1"/>
</dbReference>
<feature type="domain" description="ABC transporter" evidence="12">
    <location>
        <begin position="2"/>
        <end position="241"/>
    </location>
</feature>
<evidence type="ECO:0000256" key="9">
    <source>
        <dbReference type="ARBA" id="ARBA00022967"/>
    </source>
</evidence>
<dbReference type="Pfam" id="PF09383">
    <property type="entry name" value="NIL"/>
    <property type="match status" value="1"/>
</dbReference>
<dbReference type="SUPFAM" id="SSF55021">
    <property type="entry name" value="ACT-like"/>
    <property type="match status" value="1"/>
</dbReference>
<keyword evidence="14" id="KW-1185">Reference proteome</keyword>
<dbReference type="InterPro" id="IPR027417">
    <property type="entry name" value="P-loop_NTPase"/>
</dbReference>
<dbReference type="SMART" id="SM00382">
    <property type="entry name" value="AAA"/>
    <property type="match status" value="1"/>
</dbReference>
<dbReference type="EMBL" id="FMBA01000009">
    <property type="protein sequence ID" value="SCB91182.1"/>
    <property type="molecule type" value="Genomic_DNA"/>
</dbReference>
<organism evidence="13 14">
    <name type="scientific">Gilliamella intestini</name>
    <dbReference type="NCBI Taxonomy" id="1798183"/>
    <lineage>
        <taxon>Bacteria</taxon>
        <taxon>Pseudomonadati</taxon>
        <taxon>Pseudomonadota</taxon>
        <taxon>Gammaproteobacteria</taxon>
        <taxon>Orbales</taxon>
        <taxon>Orbaceae</taxon>
        <taxon>Gilliamella</taxon>
    </lineage>
</organism>
<gene>
    <name evidence="13" type="ORF">GA0061080_100946</name>
</gene>
<dbReference type="STRING" id="1798183.GA0061080_100946"/>
<dbReference type="GO" id="GO:0005524">
    <property type="term" value="F:ATP binding"/>
    <property type="evidence" value="ECO:0007669"/>
    <property type="project" value="UniProtKB-KW"/>
</dbReference>
<evidence type="ECO:0000256" key="3">
    <source>
        <dbReference type="ARBA" id="ARBA00005417"/>
    </source>
</evidence>
<evidence type="ECO:0000313" key="14">
    <source>
        <dbReference type="Proteomes" id="UP000199698"/>
    </source>
</evidence>
<dbReference type="CDD" id="cd03258">
    <property type="entry name" value="ABC_MetN_methionine_transporter"/>
    <property type="match status" value="1"/>
</dbReference>
<keyword evidence="5" id="KW-0813">Transport</keyword>
<keyword evidence="6" id="KW-1003">Cell membrane</keyword>
<dbReference type="OrthoDB" id="9802264at2"/>
<evidence type="ECO:0000256" key="10">
    <source>
        <dbReference type="ARBA" id="ARBA00022970"/>
    </source>
</evidence>
<evidence type="ECO:0000256" key="1">
    <source>
        <dbReference type="ARBA" id="ARBA00002579"/>
    </source>
</evidence>
<proteinExistence type="inferred from homology"/>
<dbReference type="SUPFAM" id="SSF52540">
    <property type="entry name" value="P-loop containing nucleoside triphosphate hydrolases"/>
    <property type="match status" value="1"/>
</dbReference>
<comment type="function">
    <text evidence="1">Part of the ABC transporter FtsEX involved in cellular division. Important for assembly or stability of the septal ring.</text>
</comment>
<keyword evidence="9" id="KW-1278">Translocase</keyword>
<accession>A0A1C4A9C8</accession>
<dbReference type="InterPro" id="IPR041701">
    <property type="entry name" value="MetN_ABC"/>
</dbReference>
<dbReference type="InterPro" id="IPR017871">
    <property type="entry name" value="ABC_transporter-like_CS"/>
</dbReference>
<dbReference type="PANTHER" id="PTHR43166">
    <property type="entry name" value="AMINO ACID IMPORT ATP-BINDING PROTEIN"/>
    <property type="match status" value="1"/>
</dbReference>
<dbReference type="Proteomes" id="UP000199698">
    <property type="component" value="Unassembled WGS sequence"/>
</dbReference>
<dbReference type="RefSeq" id="WP_091121378.1">
    <property type="nucleotide sequence ID" value="NZ_FMBA01000009.1"/>
</dbReference>
<keyword evidence="8 13" id="KW-0067">ATP-binding</keyword>
<protein>
    <recommendedName>
        <fullName evidence="4">Cell division ATP-binding protein FtsE</fullName>
    </recommendedName>
</protein>
<dbReference type="GO" id="GO:0005886">
    <property type="term" value="C:plasma membrane"/>
    <property type="evidence" value="ECO:0007669"/>
    <property type="project" value="UniProtKB-SubCell"/>
</dbReference>
<dbReference type="Pfam" id="PF00005">
    <property type="entry name" value="ABC_tran"/>
    <property type="match status" value="1"/>
</dbReference>
<evidence type="ECO:0000313" key="13">
    <source>
        <dbReference type="EMBL" id="SCB91182.1"/>
    </source>
</evidence>